<gene>
    <name evidence="1" type="ORF">NPIL_234841</name>
</gene>
<protein>
    <submittedName>
        <fullName evidence="1">Uncharacterized protein</fullName>
    </submittedName>
</protein>
<proteinExistence type="predicted"/>
<reference evidence="1" key="1">
    <citation type="submission" date="2020-08" db="EMBL/GenBank/DDBJ databases">
        <title>Multicomponent nature underlies the extraordinary mechanical properties of spider dragline silk.</title>
        <authorList>
            <person name="Kono N."/>
            <person name="Nakamura H."/>
            <person name="Mori M."/>
            <person name="Yoshida Y."/>
            <person name="Ohtoshi R."/>
            <person name="Malay A.D."/>
            <person name="Moran D.A.P."/>
            <person name="Tomita M."/>
            <person name="Numata K."/>
            <person name="Arakawa K."/>
        </authorList>
    </citation>
    <scope>NUCLEOTIDE SEQUENCE</scope>
</reference>
<keyword evidence="2" id="KW-1185">Reference proteome</keyword>
<dbReference type="OrthoDB" id="6463207at2759"/>
<evidence type="ECO:0000313" key="1">
    <source>
        <dbReference type="EMBL" id="GFU26423.1"/>
    </source>
</evidence>
<name>A0A8X6UJ78_NEPPI</name>
<accession>A0A8X6UJ78</accession>
<comment type="caution">
    <text evidence="1">The sequence shown here is derived from an EMBL/GenBank/DDBJ whole genome shotgun (WGS) entry which is preliminary data.</text>
</comment>
<organism evidence="1 2">
    <name type="scientific">Nephila pilipes</name>
    <name type="common">Giant wood spider</name>
    <name type="synonym">Nephila maculata</name>
    <dbReference type="NCBI Taxonomy" id="299642"/>
    <lineage>
        <taxon>Eukaryota</taxon>
        <taxon>Metazoa</taxon>
        <taxon>Ecdysozoa</taxon>
        <taxon>Arthropoda</taxon>
        <taxon>Chelicerata</taxon>
        <taxon>Arachnida</taxon>
        <taxon>Araneae</taxon>
        <taxon>Araneomorphae</taxon>
        <taxon>Entelegynae</taxon>
        <taxon>Araneoidea</taxon>
        <taxon>Nephilidae</taxon>
        <taxon>Nephila</taxon>
    </lineage>
</organism>
<evidence type="ECO:0000313" key="2">
    <source>
        <dbReference type="Proteomes" id="UP000887013"/>
    </source>
</evidence>
<sequence length="119" mass="13477">MRNDKSNGIKVPCRHLRTISMPYRVLLFWHVGMSRIIQFSKIMSSLSIYQSQKSGEKHAPRKSRHAEFISQFTATIQHVVGDSSVVADALLRILEISVPSEDFTKMTLAQLADEITCLT</sequence>
<dbReference type="EMBL" id="BMAW01128598">
    <property type="protein sequence ID" value="GFU26423.1"/>
    <property type="molecule type" value="Genomic_DNA"/>
</dbReference>
<dbReference type="Proteomes" id="UP000887013">
    <property type="component" value="Unassembled WGS sequence"/>
</dbReference>
<dbReference type="AlphaFoldDB" id="A0A8X6UJ78"/>